<organism evidence="2 3">
    <name type="scientific">Carex littledalei</name>
    <dbReference type="NCBI Taxonomy" id="544730"/>
    <lineage>
        <taxon>Eukaryota</taxon>
        <taxon>Viridiplantae</taxon>
        <taxon>Streptophyta</taxon>
        <taxon>Embryophyta</taxon>
        <taxon>Tracheophyta</taxon>
        <taxon>Spermatophyta</taxon>
        <taxon>Magnoliopsida</taxon>
        <taxon>Liliopsida</taxon>
        <taxon>Poales</taxon>
        <taxon>Cyperaceae</taxon>
        <taxon>Cyperoideae</taxon>
        <taxon>Cariceae</taxon>
        <taxon>Carex</taxon>
        <taxon>Carex subgen. Euthyceras</taxon>
    </lineage>
</organism>
<keyword evidence="2" id="KW-0489">Methyltransferase</keyword>
<evidence type="ECO:0000313" key="2">
    <source>
        <dbReference type="EMBL" id="KAF3333754.1"/>
    </source>
</evidence>
<feature type="compositionally biased region" description="Acidic residues" evidence="1">
    <location>
        <begin position="1"/>
        <end position="10"/>
    </location>
</feature>
<dbReference type="Proteomes" id="UP000623129">
    <property type="component" value="Unassembled WGS sequence"/>
</dbReference>
<dbReference type="AlphaFoldDB" id="A0A833RDT9"/>
<keyword evidence="2" id="KW-0808">Transferase</keyword>
<evidence type="ECO:0000256" key="1">
    <source>
        <dbReference type="SAM" id="MobiDB-lite"/>
    </source>
</evidence>
<dbReference type="PANTHER" id="PTHR14614">
    <property type="entry name" value="HEPATOCELLULAR CARCINOMA-ASSOCIATED ANTIGEN"/>
    <property type="match status" value="1"/>
</dbReference>
<evidence type="ECO:0000313" key="3">
    <source>
        <dbReference type="Proteomes" id="UP000623129"/>
    </source>
</evidence>
<comment type="caution">
    <text evidence="2">The sequence shown here is derived from an EMBL/GenBank/DDBJ whole genome shotgun (WGS) entry which is preliminary data.</text>
</comment>
<sequence length="259" mass="28741">MASSDSDENPDFLLSTLHDESDEGEKQEESQHTSVALKELDHHHCLHSINSTITIREHRSQGLSFQLWPAASSLVSLLDLNPSLLLSPLQLKQNPLKILELGSGTGLVGIAAAALLGAHVTLTDLPNVLPNLQFNAELNSSIISSRGGLISVQQLRWGDEQDATNVASTENFDLVVGSDVVYYEELIEPLLKTVEVFAKGETAFVMAHLRRWKKRDAAFFRKARKNFSVEVLHKDPPLPEWRSGVTVYRLIAKSRKRST</sequence>
<dbReference type="InterPro" id="IPR029063">
    <property type="entry name" value="SAM-dependent_MTases_sf"/>
</dbReference>
<dbReference type="Gene3D" id="3.40.50.150">
    <property type="entry name" value="Vaccinia Virus protein VP39"/>
    <property type="match status" value="1"/>
</dbReference>
<dbReference type="GO" id="GO:0032259">
    <property type="term" value="P:methylation"/>
    <property type="evidence" value="ECO:0007669"/>
    <property type="project" value="UniProtKB-KW"/>
</dbReference>
<keyword evidence="3" id="KW-1185">Reference proteome</keyword>
<dbReference type="SUPFAM" id="SSF53335">
    <property type="entry name" value="S-adenosyl-L-methionine-dependent methyltransferases"/>
    <property type="match status" value="1"/>
</dbReference>
<dbReference type="OrthoDB" id="413520at2759"/>
<reference evidence="2" key="1">
    <citation type="submission" date="2020-01" db="EMBL/GenBank/DDBJ databases">
        <title>Genome sequence of Kobresia littledalei, the first chromosome-level genome in the family Cyperaceae.</title>
        <authorList>
            <person name="Qu G."/>
        </authorList>
    </citation>
    <scope>NUCLEOTIDE SEQUENCE</scope>
    <source>
        <strain evidence="2">C.B.Clarke</strain>
        <tissue evidence="2">Leaf</tissue>
    </source>
</reference>
<dbReference type="PANTHER" id="PTHR14614:SF132">
    <property type="entry name" value="PROTEIN-LYSINE METHYLTRANSFERASE C42C1.13"/>
    <property type="match status" value="1"/>
</dbReference>
<gene>
    <name evidence="2" type="ORF">FCM35_KLT01445</name>
</gene>
<dbReference type="InterPro" id="IPR019410">
    <property type="entry name" value="Methyltransf_16"/>
</dbReference>
<dbReference type="Pfam" id="PF10294">
    <property type="entry name" value="Methyltransf_16"/>
    <property type="match status" value="1"/>
</dbReference>
<feature type="region of interest" description="Disordered" evidence="1">
    <location>
        <begin position="1"/>
        <end position="33"/>
    </location>
</feature>
<dbReference type="EMBL" id="SWLB01000010">
    <property type="protein sequence ID" value="KAF3333754.1"/>
    <property type="molecule type" value="Genomic_DNA"/>
</dbReference>
<protein>
    <submittedName>
        <fullName evidence="2">Protein N-lysine methyltransferase METTL21A-like protein</fullName>
    </submittedName>
</protein>
<dbReference type="GO" id="GO:0008168">
    <property type="term" value="F:methyltransferase activity"/>
    <property type="evidence" value="ECO:0007669"/>
    <property type="project" value="UniProtKB-KW"/>
</dbReference>
<accession>A0A833RDT9</accession>
<proteinExistence type="predicted"/>
<name>A0A833RDT9_9POAL</name>